<evidence type="ECO:0000256" key="2">
    <source>
        <dbReference type="ARBA" id="ARBA00010833"/>
    </source>
</evidence>
<dbReference type="Gene3D" id="2.70.98.110">
    <property type="entry name" value="Glycosyl hydrolase family 63, N-terminal domain"/>
    <property type="match status" value="2"/>
</dbReference>
<dbReference type="InterPro" id="IPR004888">
    <property type="entry name" value="Glycoside_hydrolase_63"/>
</dbReference>
<feature type="domain" description="Glycosyl hydrolase family 63 C-terminal" evidence="7">
    <location>
        <begin position="437"/>
        <end position="948"/>
    </location>
</feature>
<dbReference type="GO" id="GO:0005789">
    <property type="term" value="C:endoplasmic reticulum membrane"/>
    <property type="evidence" value="ECO:0007669"/>
    <property type="project" value="UniProtKB-SubCell"/>
</dbReference>
<comment type="caution">
    <text evidence="9">The sequence shown here is derived from an EMBL/GenBank/DDBJ whole genome shotgun (WGS) entry which is preliminary data.</text>
</comment>
<protein>
    <recommendedName>
        <fullName evidence="5">Mannosyl-oligosaccharide glucosidase</fullName>
        <ecNumber evidence="5">3.2.1.106</ecNumber>
    </recommendedName>
</protein>
<name>A0AAE1RV71_9SOLA</name>
<proteinExistence type="inferred from homology"/>
<accession>A0AAE1RV71</accession>
<evidence type="ECO:0000256" key="3">
    <source>
        <dbReference type="ARBA" id="ARBA00022801"/>
    </source>
</evidence>
<feature type="domain" description="Glycosyl hydrolase family 63 N-terminal" evidence="8">
    <location>
        <begin position="212"/>
        <end position="353"/>
    </location>
</feature>
<dbReference type="Proteomes" id="UP001291623">
    <property type="component" value="Unassembled WGS sequence"/>
</dbReference>
<dbReference type="FunFam" id="1.50.10.10:FF:000009">
    <property type="entry name" value="mannosyl-oligosaccharide glucosidase"/>
    <property type="match status" value="1"/>
</dbReference>
<evidence type="ECO:0000313" key="9">
    <source>
        <dbReference type="EMBL" id="KAK4357618.1"/>
    </source>
</evidence>
<keyword evidence="5" id="KW-0256">Endoplasmic reticulum</keyword>
<keyword evidence="3 5" id="KW-0378">Hydrolase</keyword>
<feature type="compositionally biased region" description="Low complexity" evidence="6">
    <location>
        <begin position="1"/>
        <end position="11"/>
    </location>
</feature>
<dbReference type="Pfam" id="PF03200">
    <property type="entry name" value="Glyco_hydro_63"/>
    <property type="match status" value="1"/>
</dbReference>
<dbReference type="InterPro" id="IPR012341">
    <property type="entry name" value="6hp_glycosidase-like_sf"/>
</dbReference>
<dbReference type="InterPro" id="IPR031335">
    <property type="entry name" value="Glyco_hydro_63_C"/>
</dbReference>
<evidence type="ECO:0000259" key="7">
    <source>
        <dbReference type="Pfam" id="PF03200"/>
    </source>
</evidence>
<keyword evidence="5" id="KW-0472">Membrane</keyword>
<dbReference type="GO" id="GO:0006487">
    <property type="term" value="P:protein N-linked glycosylation"/>
    <property type="evidence" value="ECO:0007669"/>
    <property type="project" value="UniProtKB-UniRule"/>
</dbReference>
<evidence type="ECO:0000259" key="8">
    <source>
        <dbReference type="Pfam" id="PF16923"/>
    </source>
</evidence>
<keyword evidence="10" id="KW-1185">Reference proteome</keyword>
<comment type="function">
    <text evidence="5">Cleaves the distal alpha 1,2-linked glucose residue from the Glc(3)Man(9)GlcNAc(2) oligosaccharide precursor.</text>
</comment>
<dbReference type="EMBL" id="JAVYJV010000012">
    <property type="protein sequence ID" value="KAK4357618.1"/>
    <property type="molecule type" value="Genomic_DNA"/>
</dbReference>
<evidence type="ECO:0000313" key="10">
    <source>
        <dbReference type="Proteomes" id="UP001291623"/>
    </source>
</evidence>
<dbReference type="SUPFAM" id="SSF48208">
    <property type="entry name" value="Six-hairpin glycosidases"/>
    <property type="match status" value="1"/>
</dbReference>
<comment type="similarity">
    <text evidence="2 5">Belongs to the glycosyl hydrolase 63 family.</text>
</comment>
<comment type="pathway">
    <text evidence="1">Glycan metabolism; N-glycan degradation.</text>
</comment>
<keyword evidence="4 5" id="KW-0326">Glycosidase</keyword>
<evidence type="ECO:0000256" key="1">
    <source>
        <dbReference type="ARBA" id="ARBA00004740"/>
    </source>
</evidence>
<evidence type="ECO:0000256" key="5">
    <source>
        <dbReference type="RuleBase" id="RU368089"/>
    </source>
</evidence>
<sequence>MAGTSRGSTRSRASKFSTDNPPIRNQYHILRKDKTRNNSLIRIFNVNLKLLLGFGIIAFAIALFFIYQIINPMVEKPQKPRVITPLPAPKLMDLPMFQGEHKESLYWGTYRPQVYFGVRASDDETERRNYSPCIERSISVTASSVTDSDSVLSLESTSDLAHFSLAAELLMHQMPWSDVGNKSITDNGDAHTGVVLVNPSIIFLYTLYTAWTPQSLVAGLMWIGVKDGRYLMRHVCQDSDELKQYGWTSHNGRDYGHQVLIEQTMTLTTSFLKSMDRGSGYGGDWAVRIGAQSDESVPDEEMLNTAHLFFYLADEGGTSLTLGGGVLDIHRDSILASGSRSDIGDWQLHLFSEDFSGVHYSGFKTPHIHNLSDLVQANLAVQARNFGHLLLSDSSDDSPNILVFQISARIPFKADIVFLSRTSTHDSRVEERAIRLTGTSLTSLLSEKQKEFDNKFKKCFSLSDELGLEPVTVGKAALGNMLGGIGYFFGQSKISLPSTSTLNAGDNSVLYWPAELYTAVPSRPFFPRGFLWDEGFHQLLIWRWDLYISLDIIGHWLDLMNIDGWIPRELILGAEALSKVPEEFVLQHPTNGNPPTLFLALRVEQYVWNHSKLLVADLISKLKKEKFAAAEARDISGFLDRAFVRLEAWFKWFNTTQAGKELGSYYWHGRDTATIRELNPKTLSSGLDDYPRASHPNEDERHVDLRCWMHLAADSIHSIAELLKMDTDIQKEYSLTAKLLSDFELLNQMHLDTANGAYCDYGNHTEKVHLTWKVVETGSNYPRREFVREVLEKPVLQLVPHLGYVSLFPFILRLIPPDSWILESQLDLISNRSILWTDFGLRSLSKTSSVYMKRNTEHDPPYWRGPIWIPLNYLIVSSLNHYSQEPGPYREKAKTVYNELRGNLIRNIVGNYQRTGYLWEQYDQKKGKGKGARLFTGWTATVLLIMAEAYHEV</sequence>
<organism evidence="9 10">
    <name type="scientific">Anisodus tanguticus</name>
    <dbReference type="NCBI Taxonomy" id="243964"/>
    <lineage>
        <taxon>Eukaryota</taxon>
        <taxon>Viridiplantae</taxon>
        <taxon>Streptophyta</taxon>
        <taxon>Embryophyta</taxon>
        <taxon>Tracheophyta</taxon>
        <taxon>Spermatophyta</taxon>
        <taxon>Magnoliopsida</taxon>
        <taxon>eudicotyledons</taxon>
        <taxon>Gunneridae</taxon>
        <taxon>Pentapetalae</taxon>
        <taxon>asterids</taxon>
        <taxon>lamiids</taxon>
        <taxon>Solanales</taxon>
        <taxon>Solanaceae</taxon>
        <taxon>Solanoideae</taxon>
        <taxon>Hyoscyameae</taxon>
        <taxon>Anisodus</taxon>
    </lineage>
</organism>
<dbReference type="PANTHER" id="PTHR10412">
    <property type="entry name" value="MANNOSYL-OLIGOSACCHARIDE GLUCOSIDASE"/>
    <property type="match status" value="1"/>
</dbReference>
<reference evidence="9" key="1">
    <citation type="submission" date="2023-12" db="EMBL/GenBank/DDBJ databases">
        <title>Genome assembly of Anisodus tanguticus.</title>
        <authorList>
            <person name="Wang Y.-J."/>
        </authorList>
    </citation>
    <scope>NUCLEOTIDE SEQUENCE</scope>
    <source>
        <strain evidence="9">KB-2021</strain>
        <tissue evidence="9">Leaf</tissue>
    </source>
</reference>
<comment type="subcellular location">
    <subcellularLocation>
        <location evidence="5">Endoplasmic reticulum membrane</location>
        <topology evidence="5">Single-pass type II membrane protein</topology>
    </subcellularLocation>
</comment>
<gene>
    <name evidence="9" type="ORF">RND71_023228</name>
</gene>
<dbReference type="EC" id="3.2.1.106" evidence="5"/>
<dbReference type="GO" id="GO:0004573">
    <property type="term" value="F:Glc3Man9GlcNAc2 oligosaccharide glucosidase activity"/>
    <property type="evidence" value="ECO:0007669"/>
    <property type="project" value="UniProtKB-UniRule"/>
</dbReference>
<dbReference type="InterPro" id="IPR038518">
    <property type="entry name" value="Glyco_hydro_63N_sf"/>
</dbReference>
<feature type="transmembrane region" description="Helical" evidence="5">
    <location>
        <begin position="50"/>
        <end position="70"/>
    </location>
</feature>
<comment type="catalytic activity">
    <reaction evidence="5">
        <text>N(4)-(alpha-D-Glc-(1-&gt;2)-alpha-D-Glc-(1-&gt;3)-alpha-D-Glc-(1-&gt;3)-alpha-D-Man-(1-&gt;2)-alpha-D-Man-(1-&gt;2)-alpha-D-Man-(1-&gt;3)-[alpha-D-Man-(1-&gt;2)-alpha-D-Man-(1-&gt;3)-[alpha-D-Man-(1-&gt;2)-alpha-D-Man-(1-&gt;6)]-alpha-D-Man-(1-&gt;6)]-beta-D-Man-(1-&gt;4)-beta-D-GlcNAc-(1-&gt;4)-beta-D-GlcNAc)-L-asparaginyl-[protein] + H2O = N(4)-(alpha-D-Glc-(1-&gt;3)-alpha-D-Glc-(1-&gt;3)-alpha-D-Man-(1-&gt;2)-alpha-D-Man-(1-&gt;2)-alpha-D-Man-(1-&gt;3)-[alpha-D-Man-(1-&gt;2)-alpha-D-Man-(1-&gt;3)-[alpha-D-Man-(1-&gt;2)-alpha-D-Man-(1-&gt;6)]-alpha-D-Man-(1-&gt;6)]-beta-D-Man-(1-&gt;4)-beta-D-GlcNAc-(1-&gt;4)-beta-D-GlcNAc)-L-asparaginyl-[protein] + beta-D-glucose</text>
        <dbReference type="Rhea" id="RHEA:55988"/>
        <dbReference type="Rhea" id="RHEA-COMP:12806"/>
        <dbReference type="Rhea" id="RHEA-COMP:14355"/>
        <dbReference type="ChEBI" id="CHEBI:15377"/>
        <dbReference type="ChEBI" id="CHEBI:15903"/>
        <dbReference type="ChEBI" id="CHEBI:59082"/>
        <dbReference type="ChEBI" id="CHEBI:132537"/>
        <dbReference type="EC" id="3.2.1.106"/>
    </reaction>
</comment>
<keyword evidence="5" id="KW-1133">Transmembrane helix</keyword>
<dbReference type="InterPro" id="IPR008928">
    <property type="entry name" value="6-hairpin_glycosidase_sf"/>
</dbReference>
<dbReference type="Pfam" id="PF16923">
    <property type="entry name" value="Glyco_hydro_63N"/>
    <property type="match status" value="1"/>
</dbReference>
<feature type="region of interest" description="Disordered" evidence="6">
    <location>
        <begin position="1"/>
        <end position="22"/>
    </location>
</feature>
<evidence type="ECO:0000256" key="4">
    <source>
        <dbReference type="ARBA" id="ARBA00023295"/>
    </source>
</evidence>
<dbReference type="GO" id="GO:0009311">
    <property type="term" value="P:oligosaccharide metabolic process"/>
    <property type="evidence" value="ECO:0007669"/>
    <property type="project" value="UniProtKB-UniRule"/>
</dbReference>
<evidence type="ECO:0000256" key="6">
    <source>
        <dbReference type="SAM" id="MobiDB-lite"/>
    </source>
</evidence>
<dbReference type="AlphaFoldDB" id="A0AAE1RV71"/>
<dbReference type="Gene3D" id="1.50.10.10">
    <property type="match status" value="1"/>
</dbReference>
<dbReference type="InterPro" id="IPR031631">
    <property type="entry name" value="Glyco_hydro_63N"/>
</dbReference>
<keyword evidence="5" id="KW-0812">Transmembrane</keyword>
<dbReference type="PANTHER" id="PTHR10412:SF20">
    <property type="entry name" value="MANNOSYL-OLIGOSACCHARIDE GLUCOSIDASE GCS1"/>
    <property type="match status" value="1"/>
</dbReference>